<sequence length="57" mass="6931">MYMRICETESKLPILNINPDESIYYIDLCHNLITYVMMLISEPYAYMSFWCQIDKNR</sequence>
<accession>A0A0A9B1F2</accession>
<organism evidence="1">
    <name type="scientific">Arundo donax</name>
    <name type="common">Giant reed</name>
    <name type="synonym">Donax arundinaceus</name>
    <dbReference type="NCBI Taxonomy" id="35708"/>
    <lineage>
        <taxon>Eukaryota</taxon>
        <taxon>Viridiplantae</taxon>
        <taxon>Streptophyta</taxon>
        <taxon>Embryophyta</taxon>
        <taxon>Tracheophyta</taxon>
        <taxon>Spermatophyta</taxon>
        <taxon>Magnoliopsida</taxon>
        <taxon>Liliopsida</taxon>
        <taxon>Poales</taxon>
        <taxon>Poaceae</taxon>
        <taxon>PACMAD clade</taxon>
        <taxon>Arundinoideae</taxon>
        <taxon>Arundineae</taxon>
        <taxon>Arundo</taxon>
    </lineage>
</organism>
<reference evidence="1" key="1">
    <citation type="submission" date="2014-09" db="EMBL/GenBank/DDBJ databases">
        <authorList>
            <person name="Magalhaes I.L.F."/>
            <person name="Oliveira U."/>
            <person name="Santos F.R."/>
            <person name="Vidigal T.H.D.A."/>
            <person name="Brescovit A.D."/>
            <person name="Santos A.J."/>
        </authorList>
    </citation>
    <scope>NUCLEOTIDE SEQUENCE</scope>
    <source>
        <tissue evidence="1">Shoot tissue taken approximately 20 cm above the soil surface</tissue>
    </source>
</reference>
<dbReference type="AlphaFoldDB" id="A0A0A9B1F2"/>
<reference evidence="1" key="2">
    <citation type="journal article" date="2015" name="Data Brief">
        <title>Shoot transcriptome of the giant reed, Arundo donax.</title>
        <authorList>
            <person name="Barrero R.A."/>
            <person name="Guerrero F.D."/>
            <person name="Moolhuijzen P."/>
            <person name="Goolsby J.A."/>
            <person name="Tidwell J."/>
            <person name="Bellgard S.E."/>
            <person name="Bellgard M.I."/>
        </authorList>
    </citation>
    <scope>NUCLEOTIDE SEQUENCE</scope>
    <source>
        <tissue evidence="1">Shoot tissue taken approximately 20 cm above the soil surface</tissue>
    </source>
</reference>
<protein>
    <submittedName>
        <fullName evidence="1">Uncharacterized protein</fullName>
    </submittedName>
</protein>
<proteinExistence type="predicted"/>
<name>A0A0A9B1F2_ARUDO</name>
<evidence type="ECO:0000313" key="1">
    <source>
        <dbReference type="EMBL" id="JAD57829.1"/>
    </source>
</evidence>
<dbReference type="EMBL" id="GBRH01240066">
    <property type="protein sequence ID" value="JAD57829.1"/>
    <property type="molecule type" value="Transcribed_RNA"/>
</dbReference>